<comment type="caution">
    <text evidence="3">The sequence shown here is derived from an EMBL/GenBank/DDBJ whole genome shotgun (WGS) entry which is preliminary data.</text>
</comment>
<dbReference type="InterPro" id="IPR001387">
    <property type="entry name" value="Cro/C1-type_HTH"/>
</dbReference>
<dbReference type="EMBL" id="QRDJ01000006">
    <property type="protein sequence ID" value="REC95727.1"/>
    <property type="molecule type" value="Genomic_DNA"/>
</dbReference>
<protein>
    <submittedName>
        <fullName evidence="3">XRE family transcriptional regulator</fullName>
    </submittedName>
</protein>
<name>A0A3D9DY69_9GAMM</name>
<dbReference type="InterPro" id="IPR011051">
    <property type="entry name" value="RmlC_Cupin_sf"/>
</dbReference>
<dbReference type="OrthoDB" id="9792093at2"/>
<dbReference type="RefSeq" id="WP_115852719.1">
    <property type="nucleotide sequence ID" value="NZ_QRDJ01000006.1"/>
</dbReference>
<dbReference type="Gene3D" id="1.10.260.40">
    <property type="entry name" value="lambda repressor-like DNA-binding domains"/>
    <property type="match status" value="1"/>
</dbReference>
<dbReference type="SMART" id="SM00530">
    <property type="entry name" value="HTH_XRE"/>
    <property type="match status" value="1"/>
</dbReference>
<evidence type="ECO:0000256" key="1">
    <source>
        <dbReference type="ARBA" id="ARBA00023125"/>
    </source>
</evidence>
<dbReference type="PANTHER" id="PTHR46797:SF1">
    <property type="entry name" value="METHYLPHOSPHONATE SYNTHASE"/>
    <property type="match status" value="1"/>
</dbReference>
<keyword evidence="4" id="KW-1185">Reference proteome</keyword>
<feature type="domain" description="HTH cro/C1-type" evidence="2">
    <location>
        <begin position="13"/>
        <end position="67"/>
    </location>
</feature>
<dbReference type="GO" id="GO:0003700">
    <property type="term" value="F:DNA-binding transcription factor activity"/>
    <property type="evidence" value="ECO:0007669"/>
    <property type="project" value="TreeGrafter"/>
</dbReference>
<organism evidence="3 4">
    <name type="scientific">Kushneria indalinina DSM 14324</name>
    <dbReference type="NCBI Taxonomy" id="1122140"/>
    <lineage>
        <taxon>Bacteria</taxon>
        <taxon>Pseudomonadati</taxon>
        <taxon>Pseudomonadota</taxon>
        <taxon>Gammaproteobacteria</taxon>
        <taxon>Oceanospirillales</taxon>
        <taxon>Halomonadaceae</taxon>
        <taxon>Kushneria</taxon>
    </lineage>
</organism>
<evidence type="ECO:0000259" key="2">
    <source>
        <dbReference type="PROSITE" id="PS50943"/>
    </source>
</evidence>
<dbReference type="PANTHER" id="PTHR46797">
    <property type="entry name" value="HTH-TYPE TRANSCRIPTIONAL REGULATOR"/>
    <property type="match status" value="1"/>
</dbReference>
<dbReference type="CDD" id="cd00093">
    <property type="entry name" value="HTH_XRE"/>
    <property type="match status" value="1"/>
</dbReference>
<dbReference type="GO" id="GO:0005829">
    <property type="term" value="C:cytosol"/>
    <property type="evidence" value="ECO:0007669"/>
    <property type="project" value="TreeGrafter"/>
</dbReference>
<proteinExistence type="predicted"/>
<dbReference type="Proteomes" id="UP000256334">
    <property type="component" value="Unassembled WGS sequence"/>
</dbReference>
<evidence type="ECO:0000313" key="3">
    <source>
        <dbReference type="EMBL" id="REC95727.1"/>
    </source>
</evidence>
<dbReference type="Pfam" id="PF01381">
    <property type="entry name" value="HTH_3"/>
    <property type="match status" value="1"/>
</dbReference>
<dbReference type="SUPFAM" id="SSF51182">
    <property type="entry name" value="RmlC-like cupins"/>
    <property type="match status" value="1"/>
</dbReference>
<dbReference type="GO" id="GO:0003677">
    <property type="term" value="F:DNA binding"/>
    <property type="evidence" value="ECO:0007669"/>
    <property type="project" value="UniProtKB-KW"/>
</dbReference>
<accession>A0A3D9DY69</accession>
<dbReference type="InterPro" id="IPR014710">
    <property type="entry name" value="RmlC-like_jellyroll"/>
</dbReference>
<evidence type="ECO:0000313" key="4">
    <source>
        <dbReference type="Proteomes" id="UP000256334"/>
    </source>
</evidence>
<sequence length="175" mass="18994">MNDDDLKRLGDRVATLRRHRAWSLTFLADRAGLAKSNLSRLEQGKGNPTLDTLWRLALQLEIPFSALIASAQSCVTEDDISVSLLDRQHDTPSVDIYLMALAPNAQRHASAHATGTRETLQVIAGSLQAGTENALVPLNAQAVHQFTADRPHAYLAGSQGARVLVTIFYPDEGLA</sequence>
<dbReference type="InterPro" id="IPR050807">
    <property type="entry name" value="TransReg_Diox_bact_type"/>
</dbReference>
<reference evidence="3 4" key="1">
    <citation type="submission" date="2018-07" db="EMBL/GenBank/DDBJ databases">
        <title>Genomic Encyclopedia of Type Strains, Phase IV (KMG-IV): sequencing the most valuable type-strain genomes for metagenomic binning, comparative biology and taxonomic classification.</title>
        <authorList>
            <person name="Goeker M."/>
        </authorList>
    </citation>
    <scope>NUCLEOTIDE SEQUENCE [LARGE SCALE GENOMIC DNA]</scope>
    <source>
        <strain evidence="3 4">DSM 14324</strain>
    </source>
</reference>
<dbReference type="PROSITE" id="PS50943">
    <property type="entry name" value="HTH_CROC1"/>
    <property type="match status" value="1"/>
</dbReference>
<dbReference type="Gene3D" id="2.60.120.10">
    <property type="entry name" value="Jelly Rolls"/>
    <property type="match status" value="1"/>
</dbReference>
<keyword evidence="1" id="KW-0238">DNA-binding</keyword>
<dbReference type="AlphaFoldDB" id="A0A3D9DY69"/>
<gene>
    <name evidence="3" type="ORF">C8D72_0391</name>
</gene>
<dbReference type="InterPro" id="IPR010982">
    <property type="entry name" value="Lambda_DNA-bd_dom_sf"/>
</dbReference>
<dbReference type="SUPFAM" id="SSF47413">
    <property type="entry name" value="lambda repressor-like DNA-binding domains"/>
    <property type="match status" value="1"/>
</dbReference>